<dbReference type="Pfam" id="PF16267">
    <property type="entry name" value="DUF4920"/>
    <property type="match status" value="1"/>
</dbReference>
<protein>
    <submittedName>
        <fullName evidence="1">DUF4920 domain-containing protein</fullName>
    </submittedName>
</protein>
<accession>A0ABX7SYJ5</accession>
<evidence type="ECO:0000313" key="1">
    <source>
        <dbReference type="EMBL" id="QTD39302.1"/>
    </source>
</evidence>
<dbReference type="InterPro" id="IPR032577">
    <property type="entry name" value="DUF4920"/>
</dbReference>
<dbReference type="Proteomes" id="UP000663935">
    <property type="component" value="Chromosome"/>
</dbReference>
<sequence length="169" mass="19110">MKVIVKFCAIVALVFTACKDGKKDHKTLENTTEEMAYATFGDKISEKDAFTKDQMLAKFENMNVGDTIDVKFTSEIKEVCSKKGCWMKLPLNEETETMVRFKDYGFFMPLDSQGKQVIVEGKAFVKITPVEELQHYAQDAGKSKEEIAKITKPKKEFAFEAKGVLLGKK</sequence>
<evidence type="ECO:0000313" key="2">
    <source>
        <dbReference type="Proteomes" id="UP000663935"/>
    </source>
</evidence>
<gene>
    <name evidence="1" type="ORF">JL193_06435</name>
</gene>
<dbReference type="PROSITE" id="PS51257">
    <property type="entry name" value="PROKAR_LIPOPROTEIN"/>
    <property type="match status" value="1"/>
</dbReference>
<keyword evidence="2" id="KW-1185">Reference proteome</keyword>
<dbReference type="EMBL" id="CP071795">
    <property type="protein sequence ID" value="QTD39302.1"/>
    <property type="molecule type" value="Genomic_DNA"/>
</dbReference>
<proteinExistence type="predicted"/>
<reference evidence="1 2" key="1">
    <citation type="submission" date="2021-03" db="EMBL/GenBank/DDBJ databases">
        <title>Complete genome of Polaribacter_sp.G4M1.</title>
        <authorList>
            <person name="Jeong S.W."/>
            <person name="Bae J.W."/>
        </authorList>
    </citation>
    <scope>NUCLEOTIDE SEQUENCE [LARGE SCALE GENOMIC DNA]</scope>
    <source>
        <strain evidence="1 2">G4M1</strain>
    </source>
</reference>
<name>A0ABX7SYJ5_9FLAO</name>
<organism evidence="1 2">
    <name type="scientific">Polaribacter batillariae</name>
    <dbReference type="NCBI Taxonomy" id="2808900"/>
    <lineage>
        <taxon>Bacteria</taxon>
        <taxon>Pseudomonadati</taxon>
        <taxon>Bacteroidota</taxon>
        <taxon>Flavobacteriia</taxon>
        <taxon>Flavobacteriales</taxon>
        <taxon>Flavobacteriaceae</taxon>
    </lineage>
</organism>